<evidence type="ECO:0000256" key="5">
    <source>
        <dbReference type="ARBA" id="ARBA00022763"/>
    </source>
</evidence>
<keyword evidence="10" id="KW-0863">Zinc-finger</keyword>
<dbReference type="EMBL" id="CP126223">
    <property type="protein sequence ID" value="WIA23508.1"/>
    <property type="molecule type" value="Genomic_DNA"/>
</dbReference>
<evidence type="ECO:0000256" key="3">
    <source>
        <dbReference type="ARBA" id="ARBA00022574"/>
    </source>
</evidence>
<dbReference type="Gene3D" id="4.10.60.10">
    <property type="entry name" value="Zinc finger, CCHC-type"/>
    <property type="match status" value="1"/>
</dbReference>
<keyword evidence="5" id="KW-0227">DNA damage</keyword>
<feature type="compositionally biased region" description="Gly residues" evidence="11">
    <location>
        <begin position="544"/>
        <end position="555"/>
    </location>
</feature>
<keyword evidence="10" id="KW-0862">Zinc</keyword>
<feature type="compositionally biased region" description="Acidic residues" evidence="11">
    <location>
        <begin position="607"/>
        <end position="627"/>
    </location>
</feature>
<dbReference type="SMART" id="SM00320">
    <property type="entry name" value="WD40"/>
    <property type="match status" value="5"/>
</dbReference>
<keyword evidence="14" id="KW-1185">Reference proteome</keyword>
<gene>
    <name evidence="13" type="ORF">OEZ85_000248</name>
</gene>
<comment type="subcellular location">
    <subcellularLocation>
        <location evidence="1">Nucleus</location>
    </subcellularLocation>
</comment>
<dbReference type="Pfam" id="PF00400">
    <property type="entry name" value="WD40"/>
    <property type="match status" value="2"/>
</dbReference>
<dbReference type="InterPro" id="IPR033312">
    <property type="entry name" value="DDB2"/>
</dbReference>
<evidence type="ECO:0000256" key="9">
    <source>
        <dbReference type="ARBA" id="ARBA00023242"/>
    </source>
</evidence>
<name>A0ABY8UVF0_TETOB</name>
<accession>A0ABY8UVF0</accession>
<keyword evidence="8" id="KW-0234">DNA repair</keyword>
<keyword evidence="7" id="KW-0238">DNA-binding</keyword>
<reference evidence="13 14" key="1">
    <citation type="submission" date="2023-05" db="EMBL/GenBank/DDBJ databases">
        <title>A 100% complete, gapless, phased diploid assembly of the Scenedesmus obliquus UTEX 3031 genome.</title>
        <authorList>
            <person name="Biondi T.C."/>
            <person name="Hanschen E.R."/>
            <person name="Kwon T."/>
            <person name="Eng W."/>
            <person name="Kruse C.P.S."/>
            <person name="Koehler S.I."/>
            <person name="Kunde Y."/>
            <person name="Gleasner C.D."/>
            <person name="You Mak K.T."/>
            <person name="Polle J."/>
            <person name="Hovde B.T."/>
            <person name="Starkenburg S.R."/>
        </authorList>
    </citation>
    <scope>NUCLEOTIDE SEQUENCE [LARGE SCALE GENOMIC DNA]</scope>
    <source>
        <strain evidence="13 14">DOE0152z</strain>
    </source>
</reference>
<evidence type="ECO:0000256" key="7">
    <source>
        <dbReference type="ARBA" id="ARBA00023125"/>
    </source>
</evidence>
<feature type="region of interest" description="Disordered" evidence="11">
    <location>
        <begin position="1"/>
        <end position="48"/>
    </location>
</feature>
<dbReference type="InterPro" id="IPR001878">
    <property type="entry name" value="Znf_CCHC"/>
</dbReference>
<feature type="compositionally biased region" description="Acidic residues" evidence="11">
    <location>
        <begin position="18"/>
        <end position="38"/>
    </location>
</feature>
<dbReference type="InterPro" id="IPR015943">
    <property type="entry name" value="WD40/YVTN_repeat-like_dom_sf"/>
</dbReference>
<evidence type="ECO:0000256" key="11">
    <source>
        <dbReference type="SAM" id="MobiDB-lite"/>
    </source>
</evidence>
<comment type="similarity">
    <text evidence="2">Belongs to the WD repeat DDB2/WDR76 family.</text>
</comment>
<keyword evidence="6" id="KW-0833">Ubl conjugation pathway</keyword>
<sequence length="627" mass="65701">MSHKRARYESIALVERDAAEEDESSEEEDDDDEQEQEPEIQAQQAKPSKISVALRTGSGLVCHVCGQRGHKAGFVGAVYMDCPNKPCYLCKQPGHTTASCPHNMSVNAAAAPAAAGGGRGGSASPAHLLLRREQTGQQRRGPLTTPASPPWQVEAAILKLHSRRVCCLAFPDNSDSHVLSGDKKGQVAVWNFTQVHDRTIYSNIHRALVNSIRFASWLPGGFSCASASSDGTVKLFDVETGASSELLNLNPSGWSRGCAWHMFYGADANRELRLVLAGDSDGKVHLLDPRAAGGALSSLQLHKPGSKVNAVAVNPAGGASVVLTAGNDHTAKLFDVRKLSSIKPPASDPPPSAAAAAAAAAAAVAASPGSGRGRQILTTCQDNRLRVWSNLLACDGPPSREIVHSHDFNRYLTPFKAEWFPSDPSECRIICGRYISEDFGGVALHPVDIIDAGSGRLLQQLTDLNLNTITPVNLPHPRLDIIISGSSRSLYKWVPQPDDEDDADNMIDQRTDRPGSSAAAAAAADLVRRAAASSSFVAVDADPGGKGSKAAGSGGKTKTKQAAAAGTSPAAGKRKAATPAKGAAGNGRAKAGRSSSISKAKRRASEADDSDDDDVGAEEEGVEDDSD</sequence>
<dbReference type="SUPFAM" id="SSF50978">
    <property type="entry name" value="WD40 repeat-like"/>
    <property type="match status" value="1"/>
</dbReference>
<keyword evidence="3" id="KW-0853">WD repeat</keyword>
<evidence type="ECO:0000256" key="8">
    <source>
        <dbReference type="ARBA" id="ARBA00023204"/>
    </source>
</evidence>
<feature type="compositionally biased region" description="Low complexity" evidence="11">
    <location>
        <begin position="560"/>
        <end position="571"/>
    </location>
</feature>
<evidence type="ECO:0000256" key="2">
    <source>
        <dbReference type="ARBA" id="ARBA00005434"/>
    </source>
</evidence>
<keyword evidence="9" id="KW-0539">Nucleus</keyword>
<dbReference type="PANTHER" id="PTHR15169:SF0">
    <property type="entry name" value="DNA DAMAGE-BINDING PROTEIN 2"/>
    <property type="match status" value="1"/>
</dbReference>
<keyword evidence="4" id="KW-0677">Repeat</keyword>
<dbReference type="Proteomes" id="UP001244341">
    <property type="component" value="Chromosome 16b"/>
</dbReference>
<dbReference type="Gene3D" id="2.130.10.10">
    <property type="entry name" value="YVTN repeat-like/Quinoprotein amine dehydrogenase"/>
    <property type="match status" value="1"/>
</dbReference>
<evidence type="ECO:0000313" key="13">
    <source>
        <dbReference type="EMBL" id="WIA23508.1"/>
    </source>
</evidence>
<dbReference type="SMART" id="SM00343">
    <property type="entry name" value="ZnF_C2HC"/>
    <property type="match status" value="2"/>
</dbReference>
<feature type="region of interest" description="Disordered" evidence="11">
    <location>
        <begin position="538"/>
        <end position="627"/>
    </location>
</feature>
<feature type="compositionally biased region" description="Low complexity" evidence="11">
    <location>
        <begin position="580"/>
        <end position="598"/>
    </location>
</feature>
<feature type="region of interest" description="Disordered" evidence="11">
    <location>
        <begin position="493"/>
        <end position="520"/>
    </location>
</feature>
<evidence type="ECO:0000256" key="10">
    <source>
        <dbReference type="PROSITE-ProRule" id="PRU00047"/>
    </source>
</evidence>
<evidence type="ECO:0000313" key="14">
    <source>
        <dbReference type="Proteomes" id="UP001244341"/>
    </source>
</evidence>
<dbReference type="PROSITE" id="PS50158">
    <property type="entry name" value="ZF_CCHC"/>
    <property type="match status" value="1"/>
</dbReference>
<proteinExistence type="inferred from homology"/>
<dbReference type="PANTHER" id="PTHR15169">
    <property type="entry name" value="DAMAGE-SPECIFIC DNA BINDING PROTEIN 2"/>
    <property type="match status" value="1"/>
</dbReference>
<evidence type="ECO:0000259" key="12">
    <source>
        <dbReference type="PROSITE" id="PS50158"/>
    </source>
</evidence>
<evidence type="ECO:0000256" key="4">
    <source>
        <dbReference type="ARBA" id="ARBA00022737"/>
    </source>
</evidence>
<protein>
    <recommendedName>
        <fullName evidence="12">CCHC-type domain-containing protein</fullName>
    </recommendedName>
</protein>
<keyword evidence="10" id="KW-0479">Metal-binding</keyword>
<evidence type="ECO:0000256" key="1">
    <source>
        <dbReference type="ARBA" id="ARBA00004123"/>
    </source>
</evidence>
<organism evidence="13 14">
    <name type="scientific">Tetradesmus obliquus</name>
    <name type="common">Green alga</name>
    <name type="synonym">Acutodesmus obliquus</name>
    <dbReference type="NCBI Taxonomy" id="3088"/>
    <lineage>
        <taxon>Eukaryota</taxon>
        <taxon>Viridiplantae</taxon>
        <taxon>Chlorophyta</taxon>
        <taxon>core chlorophytes</taxon>
        <taxon>Chlorophyceae</taxon>
        <taxon>CS clade</taxon>
        <taxon>Sphaeropleales</taxon>
        <taxon>Scenedesmaceae</taxon>
        <taxon>Tetradesmus</taxon>
    </lineage>
</organism>
<dbReference type="InterPro" id="IPR001680">
    <property type="entry name" value="WD40_rpt"/>
</dbReference>
<dbReference type="InterPro" id="IPR036322">
    <property type="entry name" value="WD40_repeat_dom_sf"/>
</dbReference>
<evidence type="ECO:0000256" key="6">
    <source>
        <dbReference type="ARBA" id="ARBA00022786"/>
    </source>
</evidence>
<feature type="domain" description="CCHC-type" evidence="12">
    <location>
        <begin position="87"/>
        <end position="101"/>
    </location>
</feature>